<dbReference type="Pfam" id="PF06580">
    <property type="entry name" value="His_kinase"/>
    <property type="match status" value="1"/>
</dbReference>
<comment type="subcellular location">
    <subcellularLocation>
        <location evidence="1">Cell membrane</location>
        <topology evidence="1">Multi-pass membrane protein</topology>
    </subcellularLocation>
</comment>
<evidence type="ECO:0000256" key="5">
    <source>
        <dbReference type="ARBA" id="ARBA00022777"/>
    </source>
</evidence>
<dbReference type="Proteomes" id="UP000050398">
    <property type="component" value="Unassembled WGS sequence"/>
</dbReference>
<protein>
    <submittedName>
        <fullName evidence="9">Histidine kinase</fullName>
    </submittedName>
</protein>
<dbReference type="InterPro" id="IPR003594">
    <property type="entry name" value="HATPase_dom"/>
</dbReference>
<dbReference type="Gene3D" id="3.30.450.20">
    <property type="entry name" value="PAS domain"/>
    <property type="match status" value="1"/>
</dbReference>
<comment type="caution">
    <text evidence="9">The sequence shown here is derived from an EMBL/GenBank/DDBJ whole genome shotgun (WGS) entry which is preliminary data.</text>
</comment>
<dbReference type="PANTHER" id="PTHR34220:SF7">
    <property type="entry name" value="SENSOR HISTIDINE KINASE YPDA"/>
    <property type="match status" value="1"/>
</dbReference>
<organism evidence="9 10">
    <name type="scientific">Rossellomorea vietnamensis</name>
    <dbReference type="NCBI Taxonomy" id="218284"/>
    <lineage>
        <taxon>Bacteria</taxon>
        <taxon>Bacillati</taxon>
        <taxon>Bacillota</taxon>
        <taxon>Bacilli</taxon>
        <taxon>Bacillales</taxon>
        <taxon>Bacillaceae</taxon>
        <taxon>Rossellomorea</taxon>
    </lineage>
</organism>
<dbReference type="Gene3D" id="6.10.340.10">
    <property type="match status" value="1"/>
</dbReference>
<keyword evidence="4" id="KW-0808">Transferase</keyword>
<reference evidence="9 10" key="1">
    <citation type="submission" date="2015-08" db="EMBL/GenBank/DDBJ databases">
        <title>Draft Genome Sequence of Bacillus vietnamensis UCD-SED5.</title>
        <authorList>
            <person name="Lee R.D."/>
            <person name="Jospin G."/>
            <person name="Lang J.M."/>
            <person name="Coil D.A."/>
            <person name="Eisen J.A."/>
        </authorList>
    </citation>
    <scope>NUCLEOTIDE SEQUENCE [LARGE SCALE GENOMIC DNA]</scope>
    <source>
        <strain evidence="9 10">UCD-SED5</strain>
    </source>
</reference>
<dbReference type="InterPro" id="IPR050640">
    <property type="entry name" value="Bact_2-comp_sensor_kinase"/>
</dbReference>
<feature type="transmembrane region" description="Helical" evidence="7">
    <location>
        <begin position="287"/>
        <end position="305"/>
    </location>
</feature>
<gene>
    <name evidence="9" type="ORF">AM506_17070</name>
</gene>
<dbReference type="AlphaFoldDB" id="A0A0P6WLH4"/>
<dbReference type="GO" id="GO:0000155">
    <property type="term" value="F:phosphorelay sensor kinase activity"/>
    <property type="evidence" value="ECO:0007669"/>
    <property type="project" value="InterPro"/>
</dbReference>
<evidence type="ECO:0000256" key="2">
    <source>
        <dbReference type="ARBA" id="ARBA00022475"/>
    </source>
</evidence>
<feature type="domain" description="HAMP" evidence="8">
    <location>
        <begin position="307"/>
        <end position="364"/>
    </location>
</feature>
<dbReference type="EMBL" id="LIXZ01000016">
    <property type="protein sequence ID" value="KPL58333.1"/>
    <property type="molecule type" value="Genomic_DNA"/>
</dbReference>
<keyword evidence="5 9" id="KW-0418">Kinase</keyword>
<dbReference type="Pfam" id="PF02518">
    <property type="entry name" value="HATPase_c"/>
    <property type="match status" value="1"/>
</dbReference>
<keyword evidence="3" id="KW-0597">Phosphoprotein</keyword>
<evidence type="ECO:0000313" key="10">
    <source>
        <dbReference type="Proteomes" id="UP000050398"/>
    </source>
</evidence>
<evidence type="ECO:0000313" key="9">
    <source>
        <dbReference type="EMBL" id="KPL58333.1"/>
    </source>
</evidence>
<dbReference type="Gene3D" id="3.30.565.10">
    <property type="entry name" value="Histidine kinase-like ATPase, C-terminal domain"/>
    <property type="match status" value="1"/>
</dbReference>
<evidence type="ECO:0000256" key="1">
    <source>
        <dbReference type="ARBA" id="ARBA00004651"/>
    </source>
</evidence>
<dbReference type="RefSeq" id="WP_060673692.1">
    <property type="nucleotide sequence ID" value="NZ_LIXZ01000016.1"/>
</dbReference>
<keyword evidence="2" id="KW-1003">Cell membrane</keyword>
<proteinExistence type="predicted"/>
<evidence type="ECO:0000256" key="7">
    <source>
        <dbReference type="SAM" id="Phobius"/>
    </source>
</evidence>
<name>A0A0P6WLH4_9BACI</name>
<dbReference type="eggNOG" id="COG2972">
    <property type="taxonomic scope" value="Bacteria"/>
</dbReference>
<dbReference type="SUPFAM" id="SSF55874">
    <property type="entry name" value="ATPase domain of HSP90 chaperone/DNA topoisomerase II/histidine kinase"/>
    <property type="match status" value="1"/>
</dbReference>
<evidence type="ECO:0000259" key="8">
    <source>
        <dbReference type="PROSITE" id="PS50885"/>
    </source>
</evidence>
<evidence type="ECO:0000256" key="3">
    <source>
        <dbReference type="ARBA" id="ARBA00022553"/>
    </source>
</evidence>
<dbReference type="GO" id="GO:0005886">
    <property type="term" value="C:plasma membrane"/>
    <property type="evidence" value="ECO:0007669"/>
    <property type="project" value="UniProtKB-SubCell"/>
</dbReference>
<dbReference type="InterPro" id="IPR003660">
    <property type="entry name" value="HAMP_dom"/>
</dbReference>
<keyword evidence="7" id="KW-1133">Transmembrane helix</keyword>
<evidence type="ECO:0000256" key="6">
    <source>
        <dbReference type="ARBA" id="ARBA00023136"/>
    </source>
</evidence>
<dbReference type="InterPro" id="IPR010559">
    <property type="entry name" value="Sig_transdc_His_kin_internal"/>
</dbReference>
<keyword evidence="7" id="KW-0812">Transmembrane</keyword>
<feature type="transmembrane region" description="Helical" evidence="7">
    <location>
        <begin position="12"/>
        <end position="32"/>
    </location>
</feature>
<dbReference type="OrthoDB" id="9776552at2"/>
<evidence type="ECO:0000256" key="4">
    <source>
        <dbReference type="ARBA" id="ARBA00022679"/>
    </source>
</evidence>
<dbReference type="PATRIC" id="fig|218284.4.peg.1628"/>
<sequence length="590" mass="67057">MFFSLRNRLFMIFTLLLTFPFLVLSILIPNWFTSIMEERTTSSTIEMMEQYSLYIDSITSQAEDLGKQVLVNPTTQEWIKSEEDEREATDAERLLMKNQLKAELSSMMINNSKSMSVSVYLNDGTGTAGNLPPLEKTSWFDDFYKDDQRWLRSHNDLMADEVNSYLLPLFDINTLDLSGVIKVNFPSSLLEKALSKIKLGENGRVYLLDNRGRNVLTGSIDTPEKVVKQSLKTIKTGTKSSGLIEVPFKKEEYMIFYQKAKVGEWVLVSEITKSELFSQINELRRNLLLTSGWIFLLTIMASYLLSSTIVKPLGKLTGAMKLVERGEFKKAKQLIPSIQTANDEIGYVVAVFDQTTNRLDTLIETEYEANIRRRDAEYKALLLQINPHFLNNTLETIGGLAAQGKNKEVIDVTVHLGRIMRYSLNTESDIVTLGEEMNYIRRFMEIMKLRYESALSVTIEEDPEAATLPIIKFVIQPLVENSVKYSFIEKTEAVLRISTKKVGDWVEIVMEDNGVGIPESVIEELNRDLVGRHESLHVLESTGRSIGLKNVLGRLKLYYGENFTYSITSKENQGTIISLCIKSGEEDPHA</sequence>
<keyword evidence="6 7" id="KW-0472">Membrane</keyword>
<dbReference type="PROSITE" id="PS50885">
    <property type="entry name" value="HAMP"/>
    <property type="match status" value="1"/>
</dbReference>
<dbReference type="PANTHER" id="PTHR34220">
    <property type="entry name" value="SENSOR HISTIDINE KINASE YPDA"/>
    <property type="match status" value="1"/>
</dbReference>
<dbReference type="InterPro" id="IPR036890">
    <property type="entry name" value="HATPase_C_sf"/>
</dbReference>
<accession>A0A0P6WLH4</accession>